<feature type="signal peptide" evidence="3">
    <location>
        <begin position="1"/>
        <end position="21"/>
    </location>
</feature>
<feature type="transmembrane region" description="Helical" evidence="2">
    <location>
        <begin position="308"/>
        <end position="325"/>
    </location>
</feature>
<organism evidence="4 5">
    <name type="scientific">Nitrosomonas communis</name>
    <dbReference type="NCBI Taxonomy" id="44574"/>
    <lineage>
        <taxon>Bacteria</taxon>
        <taxon>Pseudomonadati</taxon>
        <taxon>Pseudomonadota</taxon>
        <taxon>Betaproteobacteria</taxon>
        <taxon>Nitrosomonadales</taxon>
        <taxon>Nitrosomonadaceae</taxon>
        <taxon>Nitrosomonas</taxon>
    </lineage>
</organism>
<dbReference type="EMBL" id="FOUB01000058">
    <property type="protein sequence ID" value="SFM82857.1"/>
    <property type="molecule type" value="Genomic_DNA"/>
</dbReference>
<protein>
    <recommendedName>
        <fullName evidence="6">Small-conductance mechanosensitive channel</fullName>
    </recommendedName>
</protein>
<gene>
    <name evidence="4" type="ORF">SAMN05421863_10584</name>
</gene>
<evidence type="ECO:0008006" key="6">
    <source>
        <dbReference type="Google" id="ProtNLM"/>
    </source>
</evidence>
<keyword evidence="2" id="KW-0472">Membrane</keyword>
<feature type="transmembrane region" description="Helical" evidence="2">
    <location>
        <begin position="281"/>
        <end position="302"/>
    </location>
</feature>
<evidence type="ECO:0000256" key="1">
    <source>
        <dbReference type="SAM" id="Coils"/>
    </source>
</evidence>
<evidence type="ECO:0000313" key="5">
    <source>
        <dbReference type="Proteomes" id="UP000183287"/>
    </source>
</evidence>
<accession>A0A1I4U1U5</accession>
<evidence type="ECO:0000256" key="3">
    <source>
        <dbReference type="SAM" id="SignalP"/>
    </source>
</evidence>
<proteinExistence type="predicted"/>
<keyword evidence="2" id="KW-0812">Transmembrane</keyword>
<keyword evidence="3" id="KW-0732">Signal</keyword>
<dbReference type="AlphaFoldDB" id="A0A1I4U1U5"/>
<keyword evidence="5" id="KW-1185">Reference proteome</keyword>
<dbReference type="STRING" id="44574.AAW31_07915"/>
<dbReference type="Proteomes" id="UP000183287">
    <property type="component" value="Unassembled WGS sequence"/>
</dbReference>
<dbReference type="OrthoDB" id="227003at2"/>
<feature type="transmembrane region" description="Helical" evidence="2">
    <location>
        <begin position="243"/>
        <end position="269"/>
    </location>
</feature>
<reference evidence="5" key="1">
    <citation type="submission" date="2016-10" db="EMBL/GenBank/DDBJ databases">
        <authorList>
            <person name="Varghese N."/>
            <person name="Submissions S."/>
        </authorList>
    </citation>
    <scope>NUCLEOTIDE SEQUENCE [LARGE SCALE GENOMIC DNA]</scope>
    <source>
        <strain evidence="5">Nm44</strain>
    </source>
</reference>
<keyword evidence="1" id="KW-0175">Coiled coil</keyword>
<dbReference type="RefSeq" id="WP_143083483.1">
    <property type="nucleotide sequence ID" value="NZ_FOUB01000058.1"/>
</dbReference>
<sequence length="554" mass="64204">MNNNKHLVCCFLICYMVNAFSSDIQAKDNIPRNTINQQSHNYNDPAAIVLNDIIKKIRTYKKELDKQSKLLTKARTDQEKEKIQSKIDTIEQTIADQEDSFEMILTAGIDLGTDETTAKKDFDWQQDLIEIIQPFLRELHELTENKRKLDNLHFRITFYQQQIAKINEVLKHISKINQENLQTEALAEFERINQKWQDQLDESKHLFEVAQLQRDEMIQFKTEQERSFFNYIQEFSEGRGATLFLALTAFISVYFMMLLILKFFSLLLNHRDKKRNYFQRVILVLYYFLTGILALTAFFYVLEARDDAVMTGITIVILISIAWVLKNSIPAFFEELRLLLNTGSAREGECISYNGITMQIGSLHYYTNLTNPLLPELKLRLTLSELAKYVSRPVSKDEPWFPCKVGDYVMLYGDIYGKVKNITLENIVLSLPNGTMPITYTIEDFLYSTPRNFSLGFVVTTKFRIDLNNLEISTVEIPKILTEGIHQGILKESFGVSLIDLSVHFAKADSSVLEYEIIANFDGAAANEFYSIIRALQRYAVQICNQQQWISITE</sequence>
<evidence type="ECO:0000313" key="4">
    <source>
        <dbReference type="EMBL" id="SFM82857.1"/>
    </source>
</evidence>
<feature type="chain" id="PRO_5010384816" description="Small-conductance mechanosensitive channel" evidence="3">
    <location>
        <begin position="22"/>
        <end position="554"/>
    </location>
</feature>
<evidence type="ECO:0000256" key="2">
    <source>
        <dbReference type="SAM" id="Phobius"/>
    </source>
</evidence>
<keyword evidence="2" id="KW-1133">Transmembrane helix</keyword>
<name>A0A1I4U1U5_9PROT</name>
<feature type="coiled-coil region" evidence="1">
    <location>
        <begin position="50"/>
        <end position="100"/>
    </location>
</feature>